<dbReference type="InterPro" id="IPR004107">
    <property type="entry name" value="Integrase_SAM-like_N"/>
</dbReference>
<accession>A0A420ARB4</accession>
<dbReference type="RefSeq" id="WP_120260835.1">
    <property type="nucleotide sequence ID" value="NZ_RAPY01000004.1"/>
</dbReference>
<feature type="active site" evidence="10">
    <location>
        <position position="150"/>
    </location>
</feature>
<dbReference type="InterPro" id="IPR023009">
    <property type="entry name" value="Tyrosine_recombinase_XerC/XerD"/>
</dbReference>
<proteinExistence type="inferred from homology"/>
<dbReference type="HAMAP" id="MF_01808">
    <property type="entry name" value="Recomb_XerC_XerD"/>
    <property type="match status" value="1"/>
</dbReference>
<dbReference type="Gene3D" id="1.10.150.130">
    <property type="match status" value="1"/>
</dbReference>
<dbReference type="Pfam" id="PF00589">
    <property type="entry name" value="Phage_integrase"/>
    <property type="match status" value="1"/>
</dbReference>
<comment type="function">
    <text evidence="10">Site-specific tyrosine recombinase, which acts by catalyzing the cutting and rejoining of the recombining DNA molecules. The XerC-XerD complex is essential to convert dimers of the bacterial chromosome into monomers to permit their segregation at cell division. It also contributes to the segregational stability of plasmids.</text>
</comment>
<dbReference type="AlphaFoldDB" id="A0A420ARB4"/>
<dbReference type="InterPro" id="IPR044068">
    <property type="entry name" value="CB"/>
</dbReference>
<reference evidence="13 14" key="1">
    <citation type="submission" date="2018-09" db="EMBL/GenBank/DDBJ databases">
        <title>Genomic Encyclopedia of Type Strains, Phase III (KMG-III): the genomes of soil and plant-associated and newly described type strains.</title>
        <authorList>
            <person name="Whitman W."/>
        </authorList>
    </citation>
    <scope>NUCLEOTIDE SEQUENCE [LARGE SCALE GENOMIC DNA]</scope>
    <source>
        <strain evidence="13 14">CECT 7938</strain>
    </source>
</reference>
<evidence type="ECO:0000313" key="14">
    <source>
        <dbReference type="Proteomes" id="UP000286246"/>
    </source>
</evidence>
<dbReference type="SUPFAM" id="SSF56349">
    <property type="entry name" value="DNA breaking-rejoining enzymes"/>
    <property type="match status" value="1"/>
</dbReference>
<evidence type="ECO:0000256" key="7">
    <source>
        <dbReference type="ARBA" id="ARBA00023125"/>
    </source>
</evidence>
<dbReference type="PANTHER" id="PTHR30349:SF81">
    <property type="entry name" value="TYROSINE RECOMBINASE XERC"/>
    <property type="match status" value="1"/>
</dbReference>
<keyword evidence="9 10" id="KW-0131">Cell cycle</keyword>
<evidence type="ECO:0000256" key="3">
    <source>
        <dbReference type="ARBA" id="ARBA00022490"/>
    </source>
</evidence>
<dbReference type="InterPro" id="IPR002104">
    <property type="entry name" value="Integrase_catalytic"/>
</dbReference>
<feature type="active site" description="O-(3'-phospho-DNA)-tyrosine intermediate" evidence="10">
    <location>
        <position position="281"/>
    </location>
</feature>
<evidence type="ECO:0000313" key="13">
    <source>
        <dbReference type="EMBL" id="RKE47006.1"/>
    </source>
</evidence>
<comment type="subcellular location">
    <subcellularLocation>
        <location evidence="1 10">Cytoplasm</location>
    </subcellularLocation>
</comment>
<dbReference type="GO" id="GO:0051301">
    <property type="term" value="P:cell division"/>
    <property type="evidence" value="ECO:0007669"/>
    <property type="project" value="UniProtKB-KW"/>
</dbReference>
<keyword evidence="14" id="KW-1185">Reference proteome</keyword>
<organism evidence="13 14">
    <name type="scientific">Sphingobacterium detergens</name>
    <dbReference type="NCBI Taxonomy" id="1145106"/>
    <lineage>
        <taxon>Bacteria</taxon>
        <taxon>Pseudomonadati</taxon>
        <taxon>Bacteroidota</taxon>
        <taxon>Sphingobacteriia</taxon>
        <taxon>Sphingobacteriales</taxon>
        <taxon>Sphingobacteriaceae</taxon>
        <taxon>Sphingobacterium</taxon>
    </lineage>
</organism>
<dbReference type="Gene3D" id="1.10.443.10">
    <property type="entry name" value="Intergrase catalytic core"/>
    <property type="match status" value="1"/>
</dbReference>
<evidence type="ECO:0000256" key="5">
    <source>
        <dbReference type="ARBA" id="ARBA00022829"/>
    </source>
</evidence>
<keyword evidence="8 10" id="KW-0233">DNA recombination</keyword>
<dbReference type="GO" id="GO:0006313">
    <property type="term" value="P:DNA transposition"/>
    <property type="evidence" value="ECO:0007669"/>
    <property type="project" value="UniProtKB-UniRule"/>
</dbReference>
<dbReference type="Proteomes" id="UP000286246">
    <property type="component" value="Unassembled WGS sequence"/>
</dbReference>
<gene>
    <name evidence="10" type="primary">xerC</name>
    <name evidence="13" type="ORF">DFQ12_4165</name>
</gene>
<evidence type="ECO:0000256" key="9">
    <source>
        <dbReference type="ARBA" id="ARBA00023306"/>
    </source>
</evidence>
<dbReference type="GO" id="GO:0003677">
    <property type="term" value="F:DNA binding"/>
    <property type="evidence" value="ECO:0007669"/>
    <property type="project" value="UniProtKB-UniRule"/>
</dbReference>
<dbReference type="InterPro" id="IPR010998">
    <property type="entry name" value="Integrase_recombinase_N"/>
</dbReference>
<evidence type="ECO:0000256" key="2">
    <source>
        <dbReference type="ARBA" id="ARBA00010450"/>
    </source>
</evidence>
<dbReference type="Pfam" id="PF02899">
    <property type="entry name" value="Phage_int_SAM_1"/>
    <property type="match status" value="1"/>
</dbReference>
<comment type="similarity">
    <text evidence="10">Belongs to the 'phage' integrase family. XerC subfamily.</text>
</comment>
<keyword evidence="6 10" id="KW-0229">DNA integration</keyword>
<feature type="active site" evidence="10">
    <location>
        <position position="174"/>
    </location>
</feature>
<dbReference type="InterPro" id="IPR050090">
    <property type="entry name" value="Tyrosine_recombinase_XerCD"/>
</dbReference>
<dbReference type="OrthoDB" id="9801717at2"/>
<evidence type="ECO:0000256" key="4">
    <source>
        <dbReference type="ARBA" id="ARBA00022618"/>
    </source>
</evidence>
<evidence type="ECO:0000259" key="12">
    <source>
        <dbReference type="PROSITE" id="PS51900"/>
    </source>
</evidence>
<evidence type="ECO:0000256" key="1">
    <source>
        <dbReference type="ARBA" id="ARBA00004496"/>
    </source>
</evidence>
<feature type="domain" description="Tyr recombinase" evidence="11">
    <location>
        <begin position="110"/>
        <end position="294"/>
    </location>
</feature>
<evidence type="ECO:0000256" key="8">
    <source>
        <dbReference type="ARBA" id="ARBA00023172"/>
    </source>
</evidence>
<feature type="active site" evidence="10">
    <location>
        <position position="249"/>
    </location>
</feature>
<dbReference type="CDD" id="cd00798">
    <property type="entry name" value="INT_XerDC_C"/>
    <property type="match status" value="1"/>
</dbReference>
<evidence type="ECO:0000256" key="6">
    <source>
        <dbReference type="ARBA" id="ARBA00022908"/>
    </source>
</evidence>
<keyword evidence="3 10" id="KW-0963">Cytoplasm</keyword>
<keyword evidence="4 10" id="KW-0132">Cell division</keyword>
<dbReference type="NCBIfam" id="NF001399">
    <property type="entry name" value="PRK00283.1"/>
    <property type="match status" value="1"/>
</dbReference>
<dbReference type="PROSITE" id="PS51898">
    <property type="entry name" value="TYR_RECOMBINASE"/>
    <property type="match status" value="1"/>
</dbReference>
<dbReference type="GO" id="GO:0005737">
    <property type="term" value="C:cytoplasm"/>
    <property type="evidence" value="ECO:0007669"/>
    <property type="project" value="UniProtKB-SubCell"/>
</dbReference>
<dbReference type="PANTHER" id="PTHR30349">
    <property type="entry name" value="PHAGE INTEGRASE-RELATED"/>
    <property type="match status" value="1"/>
</dbReference>
<dbReference type="InterPro" id="IPR011932">
    <property type="entry name" value="Recomb_XerD"/>
</dbReference>
<protein>
    <recommendedName>
        <fullName evidence="10">Tyrosine recombinase XerC</fullName>
    </recommendedName>
</protein>
<dbReference type="GO" id="GO:0007059">
    <property type="term" value="P:chromosome segregation"/>
    <property type="evidence" value="ECO:0007669"/>
    <property type="project" value="UniProtKB-UniRule"/>
</dbReference>
<evidence type="ECO:0000259" key="11">
    <source>
        <dbReference type="PROSITE" id="PS51898"/>
    </source>
</evidence>
<dbReference type="InterPro" id="IPR011010">
    <property type="entry name" value="DNA_brk_join_enz"/>
</dbReference>
<keyword evidence="7 10" id="KW-0238">DNA-binding</keyword>
<feature type="domain" description="Core-binding (CB)" evidence="12">
    <location>
        <begin position="1"/>
        <end position="89"/>
    </location>
</feature>
<feature type="active site" evidence="10">
    <location>
        <position position="246"/>
    </location>
</feature>
<dbReference type="GO" id="GO:0009037">
    <property type="term" value="F:tyrosine-based site-specific recombinase activity"/>
    <property type="evidence" value="ECO:0007669"/>
    <property type="project" value="UniProtKB-UniRule"/>
</dbReference>
<dbReference type="PROSITE" id="PS51900">
    <property type="entry name" value="CB"/>
    <property type="match status" value="1"/>
</dbReference>
<comment type="similarity">
    <text evidence="2">Belongs to the 'phage' integrase family. XerD subfamily.</text>
</comment>
<name>A0A420ARB4_SPHD1</name>
<dbReference type="EMBL" id="RAPY01000004">
    <property type="protein sequence ID" value="RKE47006.1"/>
    <property type="molecule type" value="Genomic_DNA"/>
</dbReference>
<feature type="active site" evidence="10">
    <location>
        <position position="272"/>
    </location>
</feature>
<dbReference type="InterPro" id="IPR013762">
    <property type="entry name" value="Integrase-like_cat_sf"/>
</dbReference>
<dbReference type="NCBIfam" id="TIGR02225">
    <property type="entry name" value="recomb_XerD"/>
    <property type="match status" value="1"/>
</dbReference>
<comment type="caution">
    <text evidence="13">The sequence shown here is derived from an EMBL/GenBank/DDBJ whole genome shotgun (WGS) entry which is preliminary data.</text>
</comment>
<sequence length="300" mass="34593">MDFSNWQVIKKEFEQFLKFERGLSINSIEAYLNDVSKFQIYCEDNGLLLNKIVRKDIQDFLHWLQEFNISPFTQSRLISGLKTFFSFLIIEHELDNNPTELLQAPRLARKLPSVLSIHEIDQLIAAIDLSSTEGQRNKTIIEVLYGCGLRVSELVNLKISNLFLDVEFIKVEGKGSKERLIPIGQQAIKHLRLYLDSIRPHIKIKNGNEDIVFLNRRGSALSRVMIFLIIKELAQKIGLQKVISPHTFRHSFASHLVEGGADLRAVQDMLGHESITTTEIYTHIDRDYLHSIITQYHPRS</sequence>
<evidence type="ECO:0000256" key="10">
    <source>
        <dbReference type="HAMAP-Rule" id="MF_01808"/>
    </source>
</evidence>
<comment type="subunit">
    <text evidence="10">Forms a cyclic heterotetrameric complex composed of two molecules of XerC and two molecules of XerD.</text>
</comment>
<keyword evidence="5 10" id="KW-0159">Chromosome partition</keyword>